<dbReference type="PANTHER" id="PTHR43649">
    <property type="entry name" value="ARABINOSE-BINDING PROTEIN-RELATED"/>
    <property type="match status" value="1"/>
</dbReference>
<proteinExistence type="predicted"/>
<dbReference type="AlphaFoldDB" id="A0ABD5Q001"/>
<dbReference type="EMBL" id="JBHSHT010000001">
    <property type="protein sequence ID" value="MFC4823491.1"/>
    <property type="molecule type" value="Genomic_DNA"/>
</dbReference>
<dbReference type="Pfam" id="PF01547">
    <property type="entry name" value="SBP_bac_1"/>
    <property type="match status" value="1"/>
</dbReference>
<evidence type="ECO:0000313" key="2">
    <source>
        <dbReference type="Proteomes" id="UP001595945"/>
    </source>
</evidence>
<accession>A0ABD5Q001</accession>
<protein>
    <submittedName>
        <fullName evidence="1">Substrate-binding domain-containing protein</fullName>
    </submittedName>
</protein>
<organism evidence="1 2">
    <name type="scientific">Halorussus aquaticus</name>
    <dbReference type="NCBI Taxonomy" id="2953748"/>
    <lineage>
        <taxon>Archaea</taxon>
        <taxon>Methanobacteriati</taxon>
        <taxon>Methanobacteriota</taxon>
        <taxon>Stenosarchaea group</taxon>
        <taxon>Halobacteria</taxon>
        <taxon>Halobacteriales</taxon>
        <taxon>Haladaptataceae</taxon>
        <taxon>Halorussus</taxon>
    </lineage>
</organism>
<name>A0ABD5Q001_9EURY</name>
<dbReference type="RefSeq" id="WP_254267041.1">
    <property type="nucleotide sequence ID" value="NZ_CP100400.1"/>
</dbReference>
<dbReference type="SUPFAM" id="SSF53850">
    <property type="entry name" value="Periplasmic binding protein-like II"/>
    <property type="match status" value="1"/>
</dbReference>
<dbReference type="InterPro" id="IPR019546">
    <property type="entry name" value="TAT_signal_bac_arc"/>
</dbReference>
<evidence type="ECO:0000313" key="1">
    <source>
        <dbReference type="EMBL" id="MFC4823491.1"/>
    </source>
</evidence>
<dbReference type="Gene3D" id="3.40.190.10">
    <property type="entry name" value="Periplasmic binding protein-like II"/>
    <property type="match status" value="2"/>
</dbReference>
<dbReference type="InterPro" id="IPR006311">
    <property type="entry name" value="TAT_signal"/>
</dbReference>
<dbReference type="Proteomes" id="UP001595945">
    <property type="component" value="Unassembled WGS sequence"/>
</dbReference>
<dbReference type="PROSITE" id="PS51318">
    <property type="entry name" value="TAT"/>
    <property type="match status" value="1"/>
</dbReference>
<comment type="caution">
    <text evidence="1">The sequence shown here is derived from an EMBL/GenBank/DDBJ whole genome shotgun (WGS) entry which is preliminary data.</text>
</comment>
<gene>
    <name evidence="1" type="ORF">ACFO9K_04380</name>
</gene>
<dbReference type="GeneID" id="73045456"/>
<sequence length="418" mass="45824">MKQTRRGFLKATGATGVAGIAGSASALAQNQSITFYNAGSLEFDPGTEQNISRFEDETGITVNVNEVPWQNLKTTLITQWRNQSSDADAFNGPTWWLGDFVAANWVEPLELGDDHMSNFPDNLRSLVTFDGQTYMAPQLGKWGSYLYDAQYLSEQGVDSPPSTWDEVVQMGEQLSSGDKSGFGFTWANKDVFTFKQFLYQAGGQLFNDNNEPQFTSDAAVGVFRDFITPLRERGVIPDGLQSMGEGGVGDAFIGGQFATVESWTPLGARALGEDNWGAERLGVARPPEGPESRATFQDTNGVSVSAFSQNKDAAKRFAKFMSTTQSCKTDMLVEGNPAAIPAVYEDSEIRDKYPGKWLDVNKFNLQNAESEIYRAQPQVDDILSNQITPALLGEKEPQAALQQAQEEVTSLYENLGIL</sequence>
<reference evidence="1 2" key="1">
    <citation type="journal article" date="2019" name="Int. J. Syst. Evol. Microbiol.">
        <title>The Global Catalogue of Microorganisms (GCM) 10K type strain sequencing project: providing services to taxonomists for standard genome sequencing and annotation.</title>
        <authorList>
            <consortium name="The Broad Institute Genomics Platform"/>
            <consortium name="The Broad Institute Genome Sequencing Center for Infectious Disease"/>
            <person name="Wu L."/>
            <person name="Ma J."/>
        </authorList>
    </citation>
    <scope>NUCLEOTIDE SEQUENCE [LARGE SCALE GENOMIC DNA]</scope>
    <source>
        <strain evidence="1 2">XZYJ18</strain>
    </source>
</reference>
<keyword evidence="2" id="KW-1185">Reference proteome</keyword>
<dbReference type="NCBIfam" id="TIGR01409">
    <property type="entry name" value="TAT_signal_seq"/>
    <property type="match status" value="1"/>
</dbReference>
<dbReference type="InterPro" id="IPR050490">
    <property type="entry name" value="Bact_solute-bd_prot1"/>
</dbReference>
<dbReference type="PANTHER" id="PTHR43649:SF12">
    <property type="entry name" value="DIACETYLCHITOBIOSE BINDING PROTEIN DASA"/>
    <property type="match status" value="1"/>
</dbReference>
<dbReference type="InterPro" id="IPR006059">
    <property type="entry name" value="SBP"/>
</dbReference>